<dbReference type="EMBL" id="BGZK01001179">
    <property type="protein sequence ID" value="GBP73587.1"/>
    <property type="molecule type" value="Genomic_DNA"/>
</dbReference>
<dbReference type="AlphaFoldDB" id="A0A4C1YGM1"/>
<evidence type="ECO:0000256" key="1">
    <source>
        <dbReference type="SAM" id="Phobius"/>
    </source>
</evidence>
<proteinExistence type="predicted"/>
<feature type="transmembrane region" description="Helical" evidence="1">
    <location>
        <begin position="137"/>
        <end position="157"/>
    </location>
</feature>
<evidence type="ECO:0000313" key="3">
    <source>
        <dbReference type="Proteomes" id="UP000299102"/>
    </source>
</evidence>
<keyword evidence="1" id="KW-1133">Transmembrane helix</keyword>
<keyword evidence="1" id="KW-0472">Membrane</keyword>
<dbReference type="Proteomes" id="UP000299102">
    <property type="component" value="Unassembled WGS sequence"/>
</dbReference>
<name>A0A4C1YGM1_EUMVA</name>
<gene>
    <name evidence="2" type="ORF">EVAR_59801_1</name>
</gene>
<comment type="caution">
    <text evidence="2">The sequence shown here is derived from an EMBL/GenBank/DDBJ whole genome shotgun (WGS) entry which is preliminary data.</text>
</comment>
<protein>
    <submittedName>
        <fullName evidence="2">Uncharacterized protein</fullName>
    </submittedName>
</protein>
<organism evidence="2 3">
    <name type="scientific">Eumeta variegata</name>
    <name type="common">Bagworm moth</name>
    <name type="synonym">Eumeta japonica</name>
    <dbReference type="NCBI Taxonomy" id="151549"/>
    <lineage>
        <taxon>Eukaryota</taxon>
        <taxon>Metazoa</taxon>
        <taxon>Ecdysozoa</taxon>
        <taxon>Arthropoda</taxon>
        <taxon>Hexapoda</taxon>
        <taxon>Insecta</taxon>
        <taxon>Pterygota</taxon>
        <taxon>Neoptera</taxon>
        <taxon>Endopterygota</taxon>
        <taxon>Lepidoptera</taxon>
        <taxon>Glossata</taxon>
        <taxon>Ditrysia</taxon>
        <taxon>Tineoidea</taxon>
        <taxon>Psychidae</taxon>
        <taxon>Oiketicinae</taxon>
        <taxon>Eumeta</taxon>
    </lineage>
</organism>
<reference evidence="2 3" key="1">
    <citation type="journal article" date="2019" name="Commun. Biol.">
        <title>The bagworm genome reveals a unique fibroin gene that provides high tensile strength.</title>
        <authorList>
            <person name="Kono N."/>
            <person name="Nakamura H."/>
            <person name="Ohtoshi R."/>
            <person name="Tomita M."/>
            <person name="Numata K."/>
            <person name="Arakawa K."/>
        </authorList>
    </citation>
    <scope>NUCLEOTIDE SEQUENCE [LARGE SCALE GENOMIC DNA]</scope>
</reference>
<accession>A0A4C1YGM1</accession>
<evidence type="ECO:0000313" key="2">
    <source>
        <dbReference type="EMBL" id="GBP73587.1"/>
    </source>
</evidence>
<sequence length="219" mass="24797">MRARIVCGRAGAPVALGADGRTDRRSMSGRWAYANAARRMRPIPLCGDLGPPTGSRKYTTAVRMSADSHFCTALIKKYFQRDSLRQVLHYDTMRRGARRIGPRRSRRAGSARNRIVERNTKEFQKFLMSRLCLERQWALLGFLATDAVLILVPYVAVFCDTGLALRFKSNHFYSPPRSALTFGPDLVQHFDCHRNYDSDTGLTSVSNPGFRYLFDNLAV</sequence>
<keyword evidence="3" id="KW-1185">Reference proteome</keyword>
<keyword evidence="1" id="KW-0812">Transmembrane</keyword>